<comment type="similarity">
    <text evidence="1">Belongs to the GST superfamily. Phi family.</text>
</comment>
<dbReference type="InterPro" id="IPR036282">
    <property type="entry name" value="Glutathione-S-Trfase_C_sf"/>
</dbReference>
<dbReference type="PANTHER" id="PTHR43900">
    <property type="entry name" value="GLUTATHIONE S-TRANSFERASE RHO"/>
    <property type="match status" value="1"/>
</dbReference>
<dbReference type="FunFam" id="1.20.1050.10:FF:000004">
    <property type="entry name" value="Glutathione S-transferase F2"/>
    <property type="match status" value="1"/>
</dbReference>
<evidence type="ECO:0000256" key="2">
    <source>
        <dbReference type="ARBA" id="ARBA00012452"/>
    </source>
</evidence>
<evidence type="ECO:0000256" key="4">
    <source>
        <dbReference type="ARBA" id="ARBA00047960"/>
    </source>
</evidence>
<evidence type="ECO:0000259" key="5">
    <source>
        <dbReference type="PROSITE" id="PS50404"/>
    </source>
</evidence>
<sequence length="213" mass="24410">MAIKIYGSFRSPFVMAVALAVYEKEQEFELLMMNIKSPEYMNNFNPFGKIPSYQDEDITLFESRAIMRYVATKFEGQGAPLLGSTFSEQALCNQWLEVNGHSFTPAIVEMAFSKADTESSKLAFEKFEKVLDVYEARLSVSKYLAGDSYTLADLAHTPLFHIFMAVSDDEKKKCLTSRPHLHAWIQDISSRPAWKKVTERPENTFYKPRTESQ</sequence>
<name>A0ABD1ZQ19_9MARC</name>
<dbReference type="InterPro" id="IPR010987">
    <property type="entry name" value="Glutathione-S-Trfase_C-like"/>
</dbReference>
<dbReference type="InterPro" id="IPR004046">
    <property type="entry name" value="GST_C"/>
</dbReference>
<dbReference type="Pfam" id="PF00043">
    <property type="entry name" value="GST_C"/>
    <property type="match status" value="1"/>
</dbReference>
<dbReference type="SFLD" id="SFLDS00019">
    <property type="entry name" value="Glutathione_Transferase_(cytos"/>
    <property type="match status" value="1"/>
</dbReference>
<dbReference type="GO" id="GO:0009636">
    <property type="term" value="P:response to toxic substance"/>
    <property type="evidence" value="ECO:0007669"/>
    <property type="project" value="UniProtKB-ARBA"/>
</dbReference>
<dbReference type="SFLD" id="SFLDG00358">
    <property type="entry name" value="Main_(cytGST)"/>
    <property type="match status" value="1"/>
</dbReference>
<dbReference type="PANTHER" id="PTHR43900:SF3">
    <property type="entry name" value="GLUTATHIONE S-TRANSFERASE RHO"/>
    <property type="match status" value="1"/>
</dbReference>
<keyword evidence="8" id="KW-1185">Reference proteome</keyword>
<comment type="caution">
    <text evidence="7">The sequence shown here is derived from an EMBL/GenBank/DDBJ whole genome shotgun (WGS) entry which is preliminary data.</text>
</comment>
<evidence type="ECO:0000313" key="8">
    <source>
        <dbReference type="Proteomes" id="UP001605036"/>
    </source>
</evidence>
<feature type="domain" description="GST C-terminal" evidence="6">
    <location>
        <begin position="85"/>
        <end position="205"/>
    </location>
</feature>
<dbReference type="Proteomes" id="UP001605036">
    <property type="component" value="Unassembled WGS sequence"/>
</dbReference>
<comment type="catalytic activity">
    <reaction evidence="4">
        <text>RX + glutathione = an S-substituted glutathione + a halide anion + H(+)</text>
        <dbReference type="Rhea" id="RHEA:16437"/>
        <dbReference type="ChEBI" id="CHEBI:15378"/>
        <dbReference type="ChEBI" id="CHEBI:16042"/>
        <dbReference type="ChEBI" id="CHEBI:17792"/>
        <dbReference type="ChEBI" id="CHEBI:57925"/>
        <dbReference type="ChEBI" id="CHEBI:90779"/>
        <dbReference type="EC" id="2.5.1.18"/>
    </reaction>
</comment>
<dbReference type="InterPro" id="IPR040079">
    <property type="entry name" value="Glutathione_S-Trfase"/>
</dbReference>
<evidence type="ECO:0000256" key="1">
    <source>
        <dbReference type="ARBA" id="ARBA00010128"/>
    </source>
</evidence>
<protein>
    <recommendedName>
        <fullName evidence="2">glutathione transferase</fullName>
        <ecNumber evidence="2">2.5.1.18</ecNumber>
    </recommendedName>
</protein>
<feature type="domain" description="GST N-terminal" evidence="5">
    <location>
        <begin position="1"/>
        <end position="78"/>
    </location>
</feature>
<evidence type="ECO:0000313" key="7">
    <source>
        <dbReference type="EMBL" id="KAL2653015.1"/>
    </source>
</evidence>
<dbReference type="EC" id="2.5.1.18" evidence="2"/>
<evidence type="ECO:0000256" key="3">
    <source>
        <dbReference type="ARBA" id="ARBA00022679"/>
    </source>
</evidence>
<proteinExistence type="inferred from homology"/>
<dbReference type="PROSITE" id="PS50404">
    <property type="entry name" value="GST_NTER"/>
    <property type="match status" value="1"/>
</dbReference>
<keyword evidence="3" id="KW-0808">Transferase</keyword>
<dbReference type="InterPro" id="IPR036249">
    <property type="entry name" value="Thioredoxin-like_sf"/>
</dbReference>
<dbReference type="Gene3D" id="3.40.30.10">
    <property type="entry name" value="Glutaredoxin"/>
    <property type="match status" value="1"/>
</dbReference>
<dbReference type="Pfam" id="PF02798">
    <property type="entry name" value="GST_N"/>
    <property type="match status" value="1"/>
</dbReference>
<dbReference type="SUPFAM" id="SSF52833">
    <property type="entry name" value="Thioredoxin-like"/>
    <property type="match status" value="1"/>
</dbReference>
<accession>A0ABD1ZQ19</accession>
<dbReference type="GO" id="GO:0004364">
    <property type="term" value="F:glutathione transferase activity"/>
    <property type="evidence" value="ECO:0007669"/>
    <property type="project" value="UniProtKB-EC"/>
</dbReference>
<dbReference type="InterPro" id="IPR004045">
    <property type="entry name" value="Glutathione_S-Trfase_N"/>
</dbReference>
<evidence type="ECO:0000259" key="6">
    <source>
        <dbReference type="PROSITE" id="PS50405"/>
    </source>
</evidence>
<dbReference type="SUPFAM" id="SSF47616">
    <property type="entry name" value="GST C-terminal domain-like"/>
    <property type="match status" value="1"/>
</dbReference>
<dbReference type="AlphaFoldDB" id="A0ABD1ZQ19"/>
<dbReference type="EMBL" id="JBHFFA010000001">
    <property type="protein sequence ID" value="KAL2653015.1"/>
    <property type="molecule type" value="Genomic_DNA"/>
</dbReference>
<gene>
    <name evidence="7" type="ORF">R1flu_021143</name>
</gene>
<reference evidence="7 8" key="1">
    <citation type="submission" date="2024-09" db="EMBL/GenBank/DDBJ databases">
        <title>Chromosome-scale assembly of Riccia fluitans.</title>
        <authorList>
            <person name="Paukszto L."/>
            <person name="Sawicki J."/>
            <person name="Karawczyk K."/>
            <person name="Piernik-Szablinska J."/>
            <person name="Szczecinska M."/>
            <person name="Mazdziarz M."/>
        </authorList>
    </citation>
    <scope>NUCLEOTIDE SEQUENCE [LARGE SCALE GENOMIC DNA]</scope>
    <source>
        <strain evidence="7">Rf_01</strain>
        <tissue evidence="7">Aerial parts of the thallus</tissue>
    </source>
</reference>
<dbReference type="PROSITE" id="PS50405">
    <property type="entry name" value="GST_CTER"/>
    <property type="match status" value="1"/>
</dbReference>
<dbReference type="Gene3D" id="1.20.1050.10">
    <property type="match status" value="1"/>
</dbReference>
<organism evidence="7 8">
    <name type="scientific">Riccia fluitans</name>
    <dbReference type="NCBI Taxonomy" id="41844"/>
    <lineage>
        <taxon>Eukaryota</taxon>
        <taxon>Viridiplantae</taxon>
        <taxon>Streptophyta</taxon>
        <taxon>Embryophyta</taxon>
        <taxon>Marchantiophyta</taxon>
        <taxon>Marchantiopsida</taxon>
        <taxon>Marchantiidae</taxon>
        <taxon>Marchantiales</taxon>
        <taxon>Ricciaceae</taxon>
        <taxon>Riccia</taxon>
    </lineage>
</organism>